<accession>A0A8J9V4R6</accession>
<evidence type="ECO:0000256" key="2">
    <source>
        <dbReference type="SAM" id="SignalP"/>
    </source>
</evidence>
<name>A0A8J9V4R6_9NEOP</name>
<feature type="chain" id="PRO_5035448197" evidence="2">
    <location>
        <begin position="25"/>
        <end position="432"/>
    </location>
</feature>
<dbReference type="EMBL" id="OV170230">
    <property type="protein sequence ID" value="CAH0715403.1"/>
    <property type="molecule type" value="Genomic_DNA"/>
</dbReference>
<protein>
    <submittedName>
        <fullName evidence="3">Uncharacterized protein</fullName>
    </submittedName>
</protein>
<keyword evidence="4" id="KW-1185">Reference proteome</keyword>
<feature type="signal peptide" evidence="2">
    <location>
        <begin position="1"/>
        <end position="24"/>
    </location>
</feature>
<evidence type="ECO:0000313" key="4">
    <source>
        <dbReference type="Proteomes" id="UP000838878"/>
    </source>
</evidence>
<dbReference type="OrthoDB" id="7461645at2759"/>
<feature type="region of interest" description="Disordered" evidence="1">
    <location>
        <begin position="245"/>
        <end position="280"/>
    </location>
</feature>
<feature type="region of interest" description="Disordered" evidence="1">
    <location>
        <begin position="164"/>
        <end position="199"/>
    </location>
</feature>
<evidence type="ECO:0000256" key="1">
    <source>
        <dbReference type="SAM" id="MobiDB-lite"/>
    </source>
</evidence>
<organism evidence="3 4">
    <name type="scientific">Brenthis ino</name>
    <name type="common">lesser marbled fritillary</name>
    <dbReference type="NCBI Taxonomy" id="405034"/>
    <lineage>
        <taxon>Eukaryota</taxon>
        <taxon>Metazoa</taxon>
        <taxon>Ecdysozoa</taxon>
        <taxon>Arthropoda</taxon>
        <taxon>Hexapoda</taxon>
        <taxon>Insecta</taxon>
        <taxon>Pterygota</taxon>
        <taxon>Neoptera</taxon>
        <taxon>Endopterygota</taxon>
        <taxon>Lepidoptera</taxon>
        <taxon>Glossata</taxon>
        <taxon>Ditrysia</taxon>
        <taxon>Papilionoidea</taxon>
        <taxon>Nymphalidae</taxon>
        <taxon>Heliconiinae</taxon>
        <taxon>Argynnini</taxon>
        <taxon>Brenthis</taxon>
    </lineage>
</organism>
<proteinExistence type="predicted"/>
<feature type="non-terminal residue" evidence="3">
    <location>
        <position position="432"/>
    </location>
</feature>
<keyword evidence="2" id="KW-0732">Signal</keyword>
<gene>
    <name evidence="3" type="ORF">BINO364_LOCUS2331</name>
</gene>
<dbReference type="Proteomes" id="UP000838878">
    <property type="component" value="Chromosome 10"/>
</dbReference>
<evidence type="ECO:0000313" key="3">
    <source>
        <dbReference type="EMBL" id="CAH0715403.1"/>
    </source>
</evidence>
<sequence length="432" mass="48518">MSCCISSAVCCSLLTASMSGVALGYNYSLAEYIDLKETNVSVYLKRGIFDDEIADDMEWRRRGHQPVGGHIGENNLLTASDDSSTTLRSGRRLDDSIYESNDRNNFEGSLMRLTAKAPDHSIITTTDGAPIHEIGRQYSPGSVDVLKAVQGVINSKKAEAAARRLYKEKQEPSEKPNSSDPRRVMKFDVPPYEAPSKPNSVRLAVPEDRFNELSKWRILKPPHISTPINVYYTDSVLGFTYPSLATPRSGPVRPTKSKLRQRTRPSPSREFHTPSRTVQPKLPKSIDEEMESFKEKLMDDKFDELGANDDEFLRKIKTGLRKTSDDYDEQIKGLPLRKKRQINILAISNKINTNKEIIEDNLNRDLTVQSKIVNLLKATTLSASRIFPDASFTDSSSIKIEKDRNEKVYSKPSRGIASSNKLFRLALSTIIA</sequence>
<reference evidence="3" key="1">
    <citation type="submission" date="2021-12" db="EMBL/GenBank/DDBJ databases">
        <authorList>
            <person name="Martin H S."/>
        </authorList>
    </citation>
    <scope>NUCLEOTIDE SEQUENCE</scope>
</reference>
<feature type="compositionally biased region" description="Basic and acidic residues" evidence="1">
    <location>
        <begin position="164"/>
        <end position="174"/>
    </location>
</feature>
<dbReference type="AlphaFoldDB" id="A0A8J9V4R6"/>